<evidence type="ECO:0000313" key="3">
    <source>
        <dbReference type="Proteomes" id="UP000245956"/>
    </source>
</evidence>
<reference evidence="2" key="1">
    <citation type="submission" date="2015-05" db="EMBL/GenBank/DDBJ databases">
        <authorList>
            <person name="Wang D.B."/>
            <person name="Wang M."/>
        </authorList>
    </citation>
    <scope>NUCLEOTIDE SEQUENCE</scope>
    <source>
        <strain evidence="2">36-1</strain>
    </source>
</reference>
<protein>
    <recommendedName>
        <fullName evidence="4">BTB domain-containing protein</fullName>
    </recommendedName>
</protein>
<reference evidence="2 3" key="2">
    <citation type="journal article" date="2016" name="Front. Microbiol.">
        <title>Genome and transcriptome sequences reveal the specific parasitism of the nematophagous Purpureocillium lilacinum 36-1.</title>
        <authorList>
            <person name="Xie J."/>
            <person name="Li S."/>
            <person name="Mo C."/>
            <person name="Xiao X."/>
            <person name="Peng D."/>
            <person name="Wang G."/>
            <person name="Xiao Y."/>
        </authorList>
    </citation>
    <scope>NUCLEOTIDE SEQUENCE [LARGE SCALE GENOMIC DNA]</scope>
    <source>
        <strain evidence="2 3">36-1</strain>
    </source>
</reference>
<organism evidence="2 3">
    <name type="scientific">Purpureocillium lilacinum</name>
    <name type="common">Paecilomyces lilacinus</name>
    <dbReference type="NCBI Taxonomy" id="33203"/>
    <lineage>
        <taxon>Eukaryota</taxon>
        <taxon>Fungi</taxon>
        <taxon>Dikarya</taxon>
        <taxon>Ascomycota</taxon>
        <taxon>Pezizomycotina</taxon>
        <taxon>Sordariomycetes</taxon>
        <taxon>Hypocreomycetidae</taxon>
        <taxon>Hypocreales</taxon>
        <taxon>Ophiocordycipitaceae</taxon>
        <taxon>Purpureocillium</taxon>
    </lineage>
</organism>
<evidence type="ECO:0000313" key="2">
    <source>
        <dbReference type="EMBL" id="PWI64629.1"/>
    </source>
</evidence>
<gene>
    <name evidence="1" type="ORF">PCL_09484</name>
    <name evidence="2" type="ORF">PCL_09486</name>
</gene>
<evidence type="ECO:0008006" key="4">
    <source>
        <dbReference type="Google" id="ProtNLM"/>
    </source>
</evidence>
<proteinExistence type="predicted"/>
<name>A0A2U3DQV9_PURLI</name>
<dbReference type="EMBL" id="LCWV01000051">
    <property type="protein sequence ID" value="PWI64629.1"/>
    <property type="molecule type" value="Genomic_DNA"/>
</dbReference>
<sequence length="402" mass="45414">MPHPPETYDIDGFGDILLISLRGSPVEDGELGQADDLEDASESDTFFDDASSLNSFITESILARASEPRLPSTTHATRRAVRFRVASHRLRRSSPVFEQLLNEHVGYPGAAYMLHNPVRIPIWNDDPAIMGLILRIIHDDDPFERADQNITELFPTAEAFLDQITVTTLAHIATAAEKYQLQAALDICLSSWIDRLWKHMHEASTTEALAWIWISWVFELTDHFAVATKYMAKHSALPVEGNNALEYPLPQDVLRAIDRNRFDALSELYCLFTAQLELVVHSAANSLGVSNVSFSSSETLAVKEACEIGLLLLEGIRLKFWPEHDPQFRETSYAEAARVIRTMVSPQNYYGVITPHGHDDVIHVLSSCREQFSALLNCLEEREWELSIDDFKTGRKSAKWDY</sequence>
<comment type="caution">
    <text evidence="2">The sequence shown here is derived from an EMBL/GenBank/DDBJ whole genome shotgun (WGS) entry which is preliminary data.</text>
</comment>
<dbReference type="EMBL" id="LCWV01000051">
    <property type="protein sequence ID" value="PWI64627.1"/>
    <property type="molecule type" value="Genomic_DNA"/>
</dbReference>
<dbReference type="Proteomes" id="UP000245956">
    <property type="component" value="Unassembled WGS sequence"/>
</dbReference>
<evidence type="ECO:0000313" key="1">
    <source>
        <dbReference type="EMBL" id="PWI64627.1"/>
    </source>
</evidence>
<dbReference type="InterPro" id="IPR011333">
    <property type="entry name" value="SKP1/BTB/POZ_sf"/>
</dbReference>
<dbReference type="AlphaFoldDB" id="A0A2U3DQV9"/>
<accession>A0A2U3DQV9</accession>
<dbReference type="Gene3D" id="3.30.710.10">
    <property type="entry name" value="Potassium Channel Kv1.1, Chain A"/>
    <property type="match status" value="1"/>
</dbReference>